<dbReference type="InterPro" id="IPR000297">
    <property type="entry name" value="PPIase_PpiC"/>
</dbReference>
<dbReference type="Gene3D" id="1.10.4030.10">
    <property type="entry name" value="Porin chaperone SurA, peptide-binding domain"/>
    <property type="match status" value="1"/>
</dbReference>
<evidence type="ECO:0000256" key="9">
    <source>
        <dbReference type="PROSITE-ProRule" id="PRU00278"/>
    </source>
</evidence>
<evidence type="ECO:0000256" key="8">
    <source>
        <dbReference type="ARBA" id="ARBA00031484"/>
    </source>
</evidence>
<sequence>MKHFFRAALLASACFAAPAVAQAAAPVAAPPAQGGASTSAASDSASIAAVVNGQIITSQDVYAKARLLAISAGMNPTPDVISRLSPQVTKHLIDEVLQQQEIAKRNIIVSDDDVAGAIGHIEQGNNMPVGGLRQRLEALGVPFSTMLAQIRTQLGWQQVLHQVLGPGLQPTPGDMNAEKAALKASLGSTQYHLAEIFIPVTDPDDDATARNFANTVIAQLRAGAPFPVIAAQFSQDQSALSGGDLGYVELNQLDAPVAATVTEMPVGAISNPIRVPGGYQIVQLQDKHEVGNQMQTVLSIRQVFAKYPTPITDGQIGPAQAGVINDLATKGKQAHSCDDMTKLNASYGNIRPADPGPVNLATVTPAAFQNLLGGLPLGQVSQPLVSRDGVSVVMVCSRQQQAEALPSDDEIGNIIIQRRVEMESQQLLDDLRHRSIITQN</sequence>
<name>A0A840VKK5_9PROT</name>
<reference evidence="12 13" key="1">
    <citation type="submission" date="2020-08" db="EMBL/GenBank/DDBJ databases">
        <title>Genomic Encyclopedia of Type Strains, Phase IV (KMG-IV): sequencing the most valuable type-strain genomes for metagenomic binning, comparative biology and taxonomic classification.</title>
        <authorList>
            <person name="Goeker M."/>
        </authorList>
    </citation>
    <scope>NUCLEOTIDE SEQUENCE [LARGE SCALE GENOMIC DNA]</scope>
    <source>
        <strain evidence="12 13">DSM 27026</strain>
    </source>
</reference>
<dbReference type="SUPFAM" id="SSF109998">
    <property type="entry name" value="Triger factor/SurA peptide-binding domain-like"/>
    <property type="match status" value="1"/>
</dbReference>
<evidence type="ECO:0000256" key="7">
    <source>
        <dbReference type="ARBA" id="ARBA00030642"/>
    </source>
</evidence>
<dbReference type="Pfam" id="PF00639">
    <property type="entry name" value="Rotamase"/>
    <property type="match status" value="1"/>
</dbReference>
<organism evidence="12 13">
    <name type="scientific">Acidocella aromatica</name>
    <dbReference type="NCBI Taxonomy" id="1303579"/>
    <lineage>
        <taxon>Bacteria</taxon>
        <taxon>Pseudomonadati</taxon>
        <taxon>Pseudomonadota</taxon>
        <taxon>Alphaproteobacteria</taxon>
        <taxon>Acetobacterales</taxon>
        <taxon>Acidocellaceae</taxon>
        <taxon>Acidocella</taxon>
    </lineage>
</organism>
<evidence type="ECO:0000256" key="2">
    <source>
        <dbReference type="ARBA" id="ARBA00022729"/>
    </source>
</evidence>
<dbReference type="GO" id="GO:0003755">
    <property type="term" value="F:peptidyl-prolyl cis-trans isomerase activity"/>
    <property type="evidence" value="ECO:0007669"/>
    <property type="project" value="UniProtKB-KW"/>
</dbReference>
<protein>
    <recommendedName>
        <fullName evidence="1">Parvulin-like PPIase</fullName>
    </recommendedName>
    <alternativeName>
        <fullName evidence="7">Peptidyl-prolyl cis-trans isomerase plp</fullName>
    </alternativeName>
    <alternativeName>
        <fullName evidence="8">Rotamase plp</fullName>
    </alternativeName>
</protein>
<dbReference type="SUPFAM" id="SSF54534">
    <property type="entry name" value="FKBP-like"/>
    <property type="match status" value="1"/>
</dbReference>
<evidence type="ECO:0000256" key="10">
    <source>
        <dbReference type="SAM" id="SignalP"/>
    </source>
</evidence>
<dbReference type="Pfam" id="PF09312">
    <property type="entry name" value="SurA_N"/>
    <property type="match status" value="1"/>
</dbReference>
<dbReference type="RefSeq" id="WP_183265792.1">
    <property type="nucleotide sequence ID" value="NZ_JACHFJ010000003.1"/>
</dbReference>
<dbReference type="PANTHER" id="PTHR47637">
    <property type="entry name" value="CHAPERONE SURA"/>
    <property type="match status" value="1"/>
</dbReference>
<keyword evidence="3" id="KW-0574">Periplasm</keyword>
<dbReference type="InterPro" id="IPR027304">
    <property type="entry name" value="Trigger_fact/SurA_dom_sf"/>
</dbReference>
<evidence type="ECO:0000259" key="11">
    <source>
        <dbReference type="PROSITE" id="PS50198"/>
    </source>
</evidence>
<dbReference type="PANTHER" id="PTHR47637:SF1">
    <property type="entry name" value="CHAPERONE SURA"/>
    <property type="match status" value="1"/>
</dbReference>
<dbReference type="EMBL" id="JACHFJ010000003">
    <property type="protein sequence ID" value="MBB5372769.1"/>
    <property type="molecule type" value="Genomic_DNA"/>
</dbReference>
<dbReference type="Proteomes" id="UP000553706">
    <property type="component" value="Unassembled WGS sequence"/>
</dbReference>
<feature type="chain" id="PRO_5032783918" description="Parvulin-like PPIase" evidence="10">
    <location>
        <begin position="24"/>
        <end position="440"/>
    </location>
</feature>
<proteinExistence type="predicted"/>
<evidence type="ECO:0000313" key="13">
    <source>
        <dbReference type="Proteomes" id="UP000553706"/>
    </source>
</evidence>
<keyword evidence="4 9" id="KW-0697">Rotamase</keyword>
<evidence type="ECO:0000256" key="3">
    <source>
        <dbReference type="ARBA" id="ARBA00022764"/>
    </source>
</evidence>
<dbReference type="AlphaFoldDB" id="A0A840VKK5"/>
<gene>
    <name evidence="12" type="ORF">HNP71_001020</name>
</gene>
<feature type="signal peptide" evidence="10">
    <location>
        <begin position="1"/>
        <end position="23"/>
    </location>
</feature>
<feature type="domain" description="PpiC" evidence="11">
    <location>
        <begin position="188"/>
        <end position="286"/>
    </location>
</feature>
<comment type="caution">
    <text evidence="12">The sequence shown here is derived from an EMBL/GenBank/DDBJ whole genome shotgun (WGS) entry which is preliminary data.</text>
</comment>
<dbReference type="Gene3D" id="3.10.50.40">
    <property type="match status" value="1"/>
</dbReference>
<evidence type="ECO:0000256" key="4">
    <source>
        <dbReference type="ARBA" id="ARBA00023110"/>
    </source>
</evidence>
<dbReference type="PROSITE" id="PS50198">
    <property type="entry name" value="PPIC_PPIASE_2"/>
    <property type="match status" value="1"/>
</dbReference>
<evidence type="ECO:0000256" key="5">
    <source>
        <dbReference type="ARBA" id="ARBA00023186"/>
    </source>
</evidence>
<keyword evidence="5" id="KW-0143">Chaperone</keyword>
<evidence type="ECO:0000313" key="12">
    <source>
        <dbReference type="EMBL" id="MBB5372769.1"/>
    </source>
</evidence>
<dbReference type="InterPro" id="IPR050280">
    <property type="entry name" value="OMP_Chaperone_SurA"/>
</dbReference>
<evidence type="ECO:0000256" key="1">
    <source>
        <dbReference type="ARBA" id="ARBA00018370"/>
    </source>
</evidence>
<keyword evidence="13" id="KW-1185">Reference proteome</keyword>
<dbReference type="InterPro" id="IPR046357">
    <property type="entry name" value="PPIase_dom_sf"/>
</dbReference>
<keyword evidence="6 9" id="KW-0413">Isomerase</keyword>
<accession>A0A840VKK5</accession>
<dbReference type="InterPro" id="IPR015391">
    <property type="entry name" value="SurA_N"/>
</dbReference>
<keyword evidence="2 10" id="KW-0732">Signal</keyword>
<evidence type="ECO:0000256" key="6">
    <source>
        <dbReference type="ARBA" id="ARBA00023235"/>
    </source>
</evidence>